<reference evidence="2 3" key="1">
    <citation type="journal article" date="2017" name="Nat. Commun.">
        <title>'ARMAN' archaea depend on association with euryarchaeal host in culture and in situ.</title>
        <authorList>
            <person name="Golyshina O."/>
            <person name="Toshchakov S."/>
            <person name="Makarova K."/>
            <person name="Gavrilov S."/>
            <person name="Korzhenkov A."/>
            <person name="La Cono V."/>
            <person name="Arcadi E."/>
            <person name="Nechitaylo T."/>
            <person name="Ferrer M."/>
            <person name="Kublanov I."/>
            <person name="Wolf Y."/>
            <person name="Yakimov M."/>
            <person name="Golyshin P."/>
            <person name="Slesarev A."/>
            <person name="Kozyavkin S."/>
        </authorList>
    </citation>
    <scope>NUCLEOTIDE SEQUENCE [LARGE SCALE GENOMIC DNA]</scope>
    <source>
        <strain evidence="2 3">Mia14</strain>
    </source>
</reference>
<dbReference type="InterPro" id="IPR009272">
    <property type="entry name" value="DUF929"/>
</dbReference>
<dbReference type="AlphaFoldDB" id="A0A218NP85"/>
<evidence type="ECO:0000313" key="3">
    <source>
        <dbReference type="Proteomes" id="UP000197679"/>
    </source>
</evidence>
<sequence>MVSKNQKSRLKAPTLAAIILVVIIILIAVVYFYSSNQNKAPSSSYLLSKLNTSLSNSTLLQLKAIADNTTLANDVGVYVKNFPAETHLQTSNITIINGKPVVIFYGAQFCPYCAVSRWGMVLALMRFGNFSKLTYMLSSPTDVYPNTPTFTFYKSSYESNDITFESVGTETRLDAPLQTPNKLENATFSEFDLDNSAIPQDSRGGIPFIDFGNYSYEVGALILPSIIDNLSWSEVISSLSNPNTAQSKNIIGIANIYTAQICEITNFTEPVCKSSYVSSILKLENAE</sequence>
<dbReference type="KEGG" id="marh:Mia14_1033"/>
<accession>A0A218NP85</accession>
<keyword evidence="2" id="KW-0413">Isomerase</keyword>
<evidence type="ECO:0000313" key="2">
    <source>
        <dbReference type="EMBL" id="ASI14299.1"/>
    </source>
</evidence>
<feature type="transmembrane region" description="Helical" evidence="1">
    <location>
        <begin position="12"/>
        <end position="33"/>
    </location>
</feature>
<proteinExistence type="predicted"/>
<dbReference type="GO" id="GO:0016853">
    <property type="term" value="F:isomerase activity"/>
    <property type="evidence" value="ECO:0007669"/>
    <property type="project" value="UniProtKB-KW"/>
</dbReference>
<dbReference type="OrthoDB" id="5970at2157"/>
<keyword evidence="3" id="KW-1185">Reference proteome</keyword>
<dbReference type="Pfam" id="PF06053">
    <property type="entry name" value="DUF929"/>
    <property type="match status" value="1"/>
</dbReference>
<evidence type="ECO:0000256" key="1">
    <source>
        <dbReference type="SAM" id="Phobius"/>
    </source>
</evidence>
<protein>
    <submittedName>
        <fullName evidence="2">Thiol-disulfide isomerase or thioredoxin</fullName>
    </submittedName>
</protein>
<dbReference type="EMBL" id="CP019964">
    <property type="protein sequence ID" value="ASI14299.1"/>
    <property type="molecule type" value="Genomic_DNA"/>
</dbReference>
<keyword evidence="1" id="KW-0472">Membrane</keyword>
<dbReference type="Proteomes" id="UP000197679">
    <property type="component" value="Chromosome"/>
</dbReference>
<gene>
    <name evidence="2" type="ORF">Mia14_1033</name>
</gene>
<keyword evidence="1" id="KW-1133">Transmembrane helix</keyword>
<name>A0A218NP85_9ARCH</name>
<keyword evidence="1" id="KW-0812">Transmembrane</keyword>
<organism evidence="2 3">
    <name type="scientific">Candidatus Mancarchaeum acidiphilum</name>
    <dbReference type="NCBI Taxonomy" id="1920749"/>
    <lineage>
        <taxon>Archaea</taxon>
        <taxon>Candidatus Micrarchaeota</taxon>
        <taxon>Candidatus Mancarchaeum</taxon>
    </lineage>
</organism>